<organism evidence="1">
    <name type="scientific">Fervidicoccus fontis</name>
    <dbReference type="NCBI Taxonomy" id="683846"/>
    <lineage>
        <taxon>Archaea</taxon>
        <taxon>Thermoproteota</taxon>
        <taxon>Thermoprotei</taxon>
        <taxon>Fervidicoccales</taxon>
        <taxon>Fervidicoccaceae</taxon>
        <taxon>Fervidicoccus</taxon>
    </lineage>
</organism>
<proteinExistence type="predicted"/>
<accession>A0A7J3ZKI9</accession>
<protein>
    <submittedName>
        <fullName evidence="1">Uncharacterized protein</fullName>
    </submittedName>
</protein>
<name>A0A7J3ZKI9_9CREN</name>
<reference evidence="1" key="1">
    <citation type="journal article" date="2020" name="mSystems">
        <title>Genome- and Community-Level Interaction Insights into Carbon Utilization and Element Cycling Functions of Hydrothermarchaeota in Hydrothermal Sediment.</title>
        <authorList>
            <person name="Zhou Z."/>
            <person name="Liu Y."/>
            <person name="Xu W."/>
            <person name="Pan J."/>
            <person name="Luo Z.H."/>
            <person name="Li M."/>
        </authorList>
    </citation>
    <scope>NUCLEOTIDE SEQUENCE [LARGE SCALE GENOMIC DNA]</scope>
    <source>
        <strain evidence="1">SpSt-1116</strain>
    </source>
</reference>
<gene>
    <name evidence="1" type="ORF">ENM78_04145</name>
</gene>
<sequence length="179" mass="19761">MPVTRRMLAADVELAQRLSELARKHKTSLYSLTNRLIKSYLHIESLGYGDPLEAAVDFALVNSLLAVGFKLQPSQETQNWRELGETLWLLASARNLQLDPKTFLVRLVSILVDRKNVMIEASGETNILVAIPSNSSIKQEQLKGIIEGVARSALGDGSFSLQEKTGILIVKIRSQASCD</sequence>
<dbReference type="EMBL" id="DRZC01000057">
    <property type="protein sequence ID" value="HHQ80625.1"/>
    <property type="molecule type" value="Genomic_DNA"/>
</dbReference>
<evidence type="ECO:0000313" key="1">
    <source>
        <dbReference type="EMBL" id="HHQ80625.1"/>
    </source>
</evidence>
<comment type="caution">
    <text evidence="1">The sequence shown here is derived from an EMBL/GenBank/DDBJ whole genome shotgun (WGS) entry which is preliminary data.</text>
</comment>
<dbReference type="AlphaFoldDB" id="A0A7J3ZKI9"/>